<keyword evidence="5 14" id="KW-0436">Ligase</keyword>
<evidence type="ECO:0000259" key="15">
    <source>
        <dbReference type="Pfam" id="PF01225"/>
    </source>
</evidence>
<sequence>MFVTSQHAHFIGIGGIGMSGIAEILLNMGFQVSGSDLRRGQVTDRLAQLGATIYEGHKAANVVGATVVVTSSAVSPTNPEVVEARASKIPVIQRAEMLAELMRLKYGIAIAGMHGKTTTTSMVASVLAAGGLDPTVVVGGRVDALGSNAKLGTTQYLVAEADESDRSFLKLPPILAVVTNLDREHMDCYRDMADVEQAYLAFMDKVPFYGAVTACIDNATLAAILPQVHRRVFTYGTAPEADYRLEFLEARPGCFSHFQVHAPTGKLGSFELHVPGRHNALNATAAVAIAHQLGLESEKIAAGISSFRGVDRRFQIRGHARGVTVVDDYGHHPTEIRATLAAARECCHGRVHVVFQPHRYSRTRDLLDEFGGAFIDADSVFVLPIYAASEEPLPGITAELLTSKITSPPAHYAPDFAAAAAAVAGGAREGDMIMTLGAGSVSQLAPQILAELESKA</sequence>
<keyword evidence="9 14" id="KW-0133">Cell shape</keyword>
<organism evidence="18">
    <name type="scientific">Telmatobacter sp. DSM 110680</name>
    <dbReference type="NCBI Taxonomy" id="3036704"/>
    <lineage>
        <taxon>Bacteria</taxon>
        <taxon>Pseudomonadati</taxon>
        <taxon>Acidobacteriota</taxon>
        <taxon>Terriglobia</taxon>
        <taxon>Terriglobales</taxon>
        <taxon>Acidobacteriaceae</taxon>
        <taxon>Telmatobacter</taxon>
    </lineage>
</organism>
<keyword evidence="10 14" id="KW-0573">Peptidoglycan synthesis</keyword>
<comment type="similarity">
    <text evidence="14">Belongs to the MurCDEF family.</text>
</comment>
<comment type="pathway">
    <text evidence="2 14">Cell wall biogenesis; peptidoglycan biosynthesis.</text>
</comment>
<evidence type="ECO:0000256" key="6">
    <source>
        <dbReference type="ARBA" id="ARBA00022618"/>
    </source>
</evidence>
<dbReference type="HAMAP" id="MF_00046">
    <property type="entry name" value="MurC"/>
    <property type="match status" value="1"/>
</dbReference>
<dbReference type="GO" id="GO:0008360">
    <property type="term" value="P:regulation of cell shape"/>
    <property type="evidence" value="ECO:0007669"/>
    <property type="project" value="UniProtKB-KW"/>
</dbReference>
<dbReference type="GO" id="GO:0005524">
    <property type="term" value="F:ATP binding"/>
    <property type="evidence" value="ECO:0007669"/>
    <property type="project" value="UniProtKB-UniRule"/>
</dbReference>
<reference evidence="18" key="1">
    <citation type="submission" date="2023-03" db="EMBL/GenBank/DDBJ databases">
        <title>Edaphobacter sp.</title>
        <authorList>
            <person name="Huber K.J."/>
            <person name="Papendorf J."/>
            <person name="Pilke C."/>
            <person name="Bunk B."/>
            <person name="Sproeer C."/>
            <person name="Pester M."/>
        </authorList>
    </citation>
    <scope>NUCLEOTIDE SEQUENCE</scope>
    <source>
        <strain evidence="18">DSM 110680</strain>
    </source>
</reference>
<dbReference type="EMBL" id="CP121196">
    <property type="protein sequence ID" value="XBH16811.1"/>
    <property type="molecule type" value="Genomic_DNA"/>
</dbReference>
<evidence type="ECO:0000256" key="5">
    <source>
        <dbReference type="ARBA" id="ARBA00022598"/>
    </source>
</evidence>
<evidence type="ECO:0000313" key="18">
    <source>
        <dbReference type="EMBL" id="XBH16811.1"/>
    </source>
</evidence>
<dbReference type="PANTHER" id="PTHR43445:SF3">
    <property type="entry name" value="UDP-N-ACETYLMURAMATE--L-ALANINE LIGASE"/>
    <property type="match status" value="1"/>
</dbReference>
<comment type="catalytic activity">
    <reaction evidence="13 14">
        <text>UDP-N-acetyl-alpha-D-muramate + L-alanine + ATP = UDP-N-acetyl-alpha-D-muramoyl-L-alanine + ADP + phosphate + H(+)</text>
        <dbReference type="Rhea" id="RHEA:23372"/>
        <dbReference type="ChEBI" id="CHEBI:15378"/>
        <dbReference type="ChEBI" id="CHEBI:30616"/>
        <dbReference type="ChEBI" id="CHEBI:43474"/>
        <dbReference type="ChEBI" id="CHEBI:57972"/>
        <dbReference type="ChEBI" id="CHEBI:70757"/>
        <dbReference type="ChEBI" id="CHEBI:83898"/>
        <dbReference type="ChEBI" id="CHEBI:456216"/>
        <dbReference type="EC" id="6.3.2.8"/>
    </reaction>
</comment>
<dbReference type="AlphaFoldDB" id="A0AAU7DHF7"/>
<dbReference type="PANTHER" id="PTHR43445">
    <property type="entry name" value="UDP-N-ACETYLMURAMATE--L-ALANINE LIGASE-RELATED"/>
    <property type="match status" value="1"/>
</dbReference>
<dbReference type="NCBIfam" id="TIGR01082">
    <property type="entry name" value="murC"/>
    <property type="match status" value="1"/>
</dbReference>
<evidence type="ECO:0000256" key="10">
    <source>
        <dbReference type="ARBA" id="ARBA00022984"/>
    </source>
</evidence>
<dbReference type="Gene3D" id="3.90.190.20">
    <property type="entry name" value="Mur ligase, C-terminal domain"/>
    <property type="match status" value="1"/>
</dbReference>
<dbReference type="SUPFAM" id="SSF51984">
    <property type="entry name" value="MurCD N-terminal domain"/>
    <property type="match status" value="1"/>
</dbReference>
<evidence type="ECO:0000259" key="16">
    <source>
        <dbReference type="Pfam" id="PF02875"/>
    </source>
</evidence>
<dbReference type="InterPro" id="IPR050061">
    <property type="entry name" value="MurCDEF_pg_biosynth"/>
</dbReference>
<feature type="domain" description="Mur ligase N-terminal catalytic" evidence="15">
    <location>
        <begin position="7"/>
        <end position="106"/>
    </location>
</feature>
<dbReference type="Gene3D" id="3.40.50.720">
    <property type="entry name" value="NAD(P)-binding Rossmann-like Domain"/>
    <property type="match status" value="1"/>
</dbReference>
<dbReference type="GO" id="GO:0009252">
    <property type="term" value="P:peptidoglycan biosynthetic process"/>
    <property type="evidence" value="ECO:0007669"/>
    <property type="project" value="UniProtKB-UniRule"/>
</dbReference>
<dbReference type="Pfam" id="PF02875">
    <property type="entry name" value="Mur_ligase_C"/>
    <property type="match status" value="1"/>
</dbReference>
<evidence type="ECO:0000256" key="9">
    <source>
        <dbReference type="ARBA" id="ARBA00022960"/>
    </source>
</evidence>
<evidence type="ECO:0000256" key="7">
    <source>
        <dbReference type="ARBA" id="ARBA00022741"/>
    </source>
</evidence>
<evidence type="ECO:0000256" key="8">
    <source>
        <dbReference type="ARBA" id="ARBA00022840"/>
    </source>
</evidence>
<dbReference type="InterPro" id="IPR013221">
    <property type="entry name" value="Mur_ligase_cen"/>
</dbReference>
<dbReference type="InterPro" id="IPR005758">
    <property type="entry name" value="UDP-N-AcMur_Ala_ligase_MurC"/>
</dbReference>
<dbReference type="Gene3D" id="3.40.1190.10">
    <property type="entry name" value="Mur-like, catalytic domain"/>
    <property type="match status" value="1"/>
</dbReference>
<evidence type="ECO:0000256" key="13">
    <source>
        <dbReference type="ARBA" id="ARBA00047833"/>
    </source>
</evidence>
<dbReference type="GO" id="GO:0008763">
    <property type="term" value="F:UDP-N-acetylmuramate-L-alanine ligase activity"/>
    <property type="evidence" value="ECO:0007669"/>
    <property type="project" value="UniProtKB-UniRule"/>
</dbReference>
<keyword evidence="6 14" id="KW-0132">Cell division</keyword>
<evidence type="ECO:0000256" key="14">
    <source>
        <dbReference type="HAMAP-Rule" id="MF_00046"/>
    </source>
</evidence>
<dbReference type="GO" id="GO:0051301">
    <property type="term" value="P:cell division"/>
    <property type="evidence" value="ECO:0007669"/>
    <property type="project" value="UniProtKB-KW"/>
</dbReference>
<dbReference type="InterPro" id="IPR004101">
    <property type="entry name" value="Mur_ligase_C"/>
</dbReference>
<evidence type="ECO:0000256" key="11">
    <source>
        <dbReference type="ARBA" id="ARBA00023306"/>
    </source>
</evidence>
<evidence type="ECO:0000256" key="2">
    <source>
        <dbReference type="ARBA" id="ARBA00004752"/>
    </source>
</evidence>
<evidence type="ECO:0000256" key="3">
    <source>
        <dbReference type="ARBA" id="ARBA00012211"/>
    </source>
</evidence>
<feature type="domain" description="Mur ligase C-terminal" evidence="16">
    <location>
        <begin position="312"/>
        <end position="439"/>
    </location>
</feature>
<protein>
    <recommendedName>
        <fullName evidence="3 14">UDP-N-acetylmuramate--L-alanine ligase</fullName>
        <ecNumber evidence="3 14">6.3.2.8</ecNumber>
    </recommendedName>
    <alternativeName>
        <fullName evidence="14">UDP-N-acetylmuramoyl-L-alanine synthetase</fullName>
    </alternativeName>
</protein>
<name>A0AAU7DHF7_9BACT</name>
<evidence type="ECO:0000256" key="1">
    <source>
        <dbReference type="ARBA" id="ARBA00004496"/>
    </source>
</evidence>
<accession>A0AAU7DHF7</accession>
<evidence type="ECO:0000256" key="4">
    <source>
        <dbReference type="ARBA" id="ARBA00022490"/>
    </source>
</evidence>
<keyword evidence="8 14" id="KW-0067">ATP-binding</keyword>
<dbReference type="RefSeq" id="WP_348262039.1">
    <property type="nucleotide sequence ID" value="NZ_CP121196.1"/>
</dbReference>
<keyword evidence="11 14" id="KW-0131">Cell cycle</keyword>
<feature type="binding site" evidence="14">
    <location>
        <begin position="112"/>
        <end position="118"/>
    </location>
    <ligand>
        <name>ATP</name>
        <dbReference type="ChEBI" id="CHEBI:30616"/>
    </ligand>
</feature>
<evidence type="ECO:0000256" key="12">
    <source>
        <dbReference type="ARBA" id="ARBA00023316"/>
    </source>
</evidence>
<dbReference type="InterPro" id="IPR036565">
    <property type="entry name" value="Mur-like_cat_sf"/>
</dbReference>
<dbReference type="GO" id="GO:0005737">
    <property type="term" value="C:cytoplasm"/>
    <property type="evidence" value="ECO:0007669"/>
    <property type="project" value="UniProtKB-SubCell"/>
</dbReference>
<dbReference type="SUPFAM" id="SSF53623">
    <property type="entry name" value="MurD-like peptide ligases, catalytic domain"/>
    <property type="match status" value="1"/>
</dbReference>
<gene>
    <name evidence="14 18" type="primary">murC</name>
    <name evidence="18" type="ORF">P8935_19820</name>
</gene>
<dbReference type="InterPro" id="IPR000713">
    <property type="entry name" value="Mur_ligase_N"/>
</dbReference>
<dbReference type="GO" id="GO:0071555">
    <property type="term" value="P:cell wall organization"/>
    <property type="evidence" value="ECO:0007669"/>
    <property type="project" value="UniProtKB-KW"/>
</dbReference>
<dbReference type="Pfam" id="PF08245">
    <property type="entry name" value="Mur_ligase_M"/>
    <property type="match status" value="1"/>
</dbReference>
<dbReference type="Pfam" id="PF01225">
    <property type="entry name" value="Mur_ligase"/>
    <property type="match status" value="1"/>
</dbReference>
<feature type="domain" description="Mur ligase central" evidence="17">
    <location>
        <begin position="110"/>
        <end position="290"/>
    </location>
</feature>
<dbReference type="InterPro" id="IPR036615">
    <property type="entry name" value="Mur_ligase_C_dom_sf"/>
</dbReference>
<dbReference type="EC" id="6.3.2.8" evidence="3 14"/>
<evidence type="ECO:0000259" key="17">
    <source>
        <dbReference type="Pfam" id="PF08245"/>
    </source>
</evidence>
<dbReference type="SUPFAM" id="SSF53244">
    <property type="entry name" value="MurD-like peptide ligases, peptide-binding domain"/>
    <property type="match status" value="1"/>
</dbReference>
<keyword evidence="4 14" id="KW-0963">Cytoplasm</keyword>
<keyword evidence="7 14" id="KW-0547">Nucleotide-binding</keyword>
<comment type="function">
    <text evidence="14">Cell wall formation.</text>
</comment>
<proteinExistence type="inferred from homology"/>
<keyword evidence="12 14" id="KW-0961">Cell wall biogenesis/degradation</keyword>
<comment type="subcellular location">
    <subcellularLocation>
        <location evidence="1 14">Cytoplasm</location>
    </subcellularLocation>
</comment>